<dbReference type="AlphaFoldDB" id="A0A552UWZ9"/>
<sequence length="258" mass="30079">MKKTTLLVFTSLLFCLNLYAQGWSQNIRNVTTIDNITYYFPESISLTEREAYIKLCRDSVKENLELIREKDFEYKMDIEFLSSRDEMLKLTGMAAQGMAMYPLPKFYSVLKLKNSPVKHEMMHMIAMQKWGHNAEPWLNEGLATYAGGTCSPYSLEQIYRYYMQSGKLIPAADLANNFWSGGYNDMITYTQSAYLVSYLMETYGMEKFKHLWIGGYAKFREIYGFDFKVVEDSIATRLKKKYPEGVAFDWDTFNKGCE</sequence>
<comment type="caution">
    <text evidence="3">The sequence shown here is derived from an EMBL/GenBank/DDBJ whole genome shotgun (WGS) entry which is preliminary data.</text>
</comment>
<evidence type="ECO:0000313" key="4">
    <source>
        <dbReference type="Proteomes" id="UP000320643"/>
    </source>
</evidence>
<feature type="signal peptide" evidence="1">
    <location>
        <begin position="1"/>
        <end position="20"/>
    </location>
</feature>
<dbReference type="SUPFAM" id="SSF55486">
    <property type="entry name" value="Metalloproteases ('zincins'), catalytic domain"/>
    <property type="match status" value="1"/>
</dbReference>
<keyword evidence="1" id="KW-0732">Signal</keyword>
<dbReference type="Pfam" id="PF13485">
    <property type="entry name" value="Peptidase_MA_2"/>
    <property type="match status" value="1"/>
</dbReference>
<feature type="domain" description="Peptidase MA-like" evidence="2">
    <location>
        <begin position="115"/>
        <end position="235"/>
    </location>
</feature>
<dbReference type="InterPro" id="IPR039568">
    <property type="entry name" value="Peptidase_MA-like_dom"/>
</dbReference>
<dbReference type="Proteomes" id="UP000320643">
    <property type="component" value="Unassembled WGS sequence"/>
</dbReference>
<feature type="chain" id="PRO_5021738846" description="Peptidase MA-like domain-containing protein" evidence="1">
    <location>
        <begin position="21"/>
        <end position="258"/>
    </location>
</feature>
<gene>
    <name evidence="3" type="ORF">FMM05_15825</name>
</gene>
<protein>
    <recommendedName>
        <fullName evidence="2">Peptidase MA-like domain-containing protein</fullName>
    </recommendedName>
</protein>
<accession>A0A552UWZ9</accession>
<reference evidence="3 4" key="1">
    <citation type="submission" date="2019-07" db="EMBL/GenBank/DDBJ databases">
        <title>Flavobacterium sp. nov., isolated from glacier ice.</title>
        <authorList>
            <person name="Liu Q."/>
            <person name="Xin Y.-H."/>
        </authorList>
    </citation>
    <scope>NUCLEOTIDE SEQUENCE [LARGE SCALE GENOMIC DNA]</scope>
    <source>
        <strain evidence="3 4">ZT4R6</strain>
    </source>
</reference>
<evidence type="ECO:0000256" key="1">
    <source>
        <dbReference type="SAM" id="SignalP"/>
    </source>
</evidence>
<evidence type="ECO:0000259" key="2">
    <source>
        <dbReference type="Pfam" id="PF13485"/>
    </source>
</evidence>
<organism evidence="3 4">
    <name type="scientific">Flavobacterium zepuense</name>
    <dbReference type="NCBI Taxonomy" id="2593302"/>
    <lineage>
        <taxon>Bacteria</taxon>
        <taxon>Pseudomonadati</taxon>
        <taxon>Bacteroidota</taxon>
        <taxon>Flavobacteriia</taxon>
        <taxon>Flavobacteriales</taxon>
        <taxon>Flavobacteriaceae</taxon>
        <taxon>Flavobacterium</taxon>
    </lineage>
</organism>
<proteinExistence type="predicted"/>
<dbReference type="RefSeq" id="WP_143374374.1">
    <property type="nucleotide sequence ID" value="NZ_VJVZ01000011.1"/>
</dbReference>
<name>A0A552UWZ9_9FLAO</name>
<keyword evidence="4" id="KW-1185">Reference proteome</keyword>
<evidence type="ECO:0000313" key="3">
    <source>
        <dbReference type="EMBL" id="TRW22725.1"/>
    </source>
</evidence>
<dbReference type="OrthoDB" id="1414862at2"/>
<dbReference type="EMBL" id="VJVZ01000011">
    <property type="protein sequence ID" value="TRW22725.1"/>
    <property type="molecule type" value="Genomic_DNA"/>
</dbReference>